<dbReference type="PRINTS" id="PR00452">
    <property type="entry name" value="SH3DOMAIN"/>
</dbReference>
<evidence type="ECO:0000256" key="7">
    <source>
        <dbReference type="ARBA" id="ARBA00023137"/>
    </source>
</evidence>
<dbReference type="CDD" id="cd09935">
    <property type="entry name" value="SH2_ABL"/>
    <property type="match status" value="1"/>
</dbReference>
<sequence>MGAQQGKDRPSTSASGSAGSASSLSIGPSRTSHRERDVSRARNKPKEPSRAQGSNVFTEHNEALMNNRHISGFGDLQQSLALDGDTTSLGSNSQGPAVGGLCTLSSLGLSAGLSSSPARLGSLESAGRWTSKENLLSSDSKVEGDPQIFVALYDFQASGDNQLSLKKGEQVRILSYNKSGEWCEAHASSGTIGWVPSNYVTPANSLEKHSWYHGPISRNAAEYLLSSGINGSFLVRESESSPGQRSISLRYEGRVYHYRISEDSEGRVFVTSDSRFNTLAELVHHHSLNADGLITLLLYPAPKKHKPTVFALSPEPDKWEIERTDIIMRAKLGGGQYGDVYEALWKRHGMVVAVKTLKDDTMALEDFLEEAAIMKAMRHPNLVQLLGVCTREPPFYIVTEFMTNGNLLDYLRHCSREEVSAVVLLYIATQVASAMSYLESHNFIHRDLAARNCLVGENHLVKVADFGLARLMRDDTYTAHAGAKFPIKWTAPEGLAYNKFSTKSDVWAFGVLLWELATYGMSPYPGVDLTDVYHLLEGGYRMEAPPGCPSRVYDLMKQCWKWGAGDRPTFSSIHHALENMFAESSITEEVERQLQSSQTPSTFTVSKKKNSSGLRWTTVGPSEEERDSFVQLRRATNTRGKPVPAPPKRTRNVKSERLPKSSVKIRDSSFRDSCFDIEGDDQENETIINNGSSRGFGIVQPSSDGEDNYGPKTPDTDDSGTRSLPGDNRRMPFTTFKQDPKVAEKTKKSRTYPPKETTPTPSLKENPHSSPSKALKLASLEVHNVRKALSRYGTLPKGARIGAYLESLKGSNADTPEGHSLEAEAKKDKLRPSVKDHASVVIKQATMVRSNSTGPQENRLFHPSPSCSPPVQRAKTKALDRFTNSPTRGRSPALAELEFPPPPLDLPPSMDMKKKVASPRARRKSEQKTSKREDELMTSPCLGGKFKDEMDFSKKNELRRSVKKKEQHSADEITPLNPVPVMLKSFIGGSKTKLESKLVAEIKEKTDQKRIKSPESPSTPLESTAGFIDNLKNTRRNSTGDIIAGAGSKLKPVETRKSETATVEPVVFDFKSRLRKVQPESDSKGDVPKSTSADRISGKNDCDSIVTSLNTSQLSVTVDDDKRKSTGSISNLRKLWEKDDMMKGSKECIAEDNGEKSGCDSDLPNNISELSESQLPLEKDEPKIKLEKRVWPPPNTSAGNETEKPVIPVKPTISSAKPIANKYPAIYATPIPGSQVSILPPGLPRTLPPTERESVSRSVSEESNSDKVDKSSIIELTSMLEGALSGLEHSLSSSKCMQLSDKISLLHSSCLSYADMIPPHGRFQFRQFLVRLESHGKDVRLLGSRNHSDVIRMVTETKNTLRDVVNAVQR</sequence>
<dbReference type="InterPro" id="IPR001452">
    <property type="entry name" value="SH3_domain"/>
</dbReference>
<keyword evidence="5 11" id="KW-0067">ATP-binding</keyword>
<dbReference type="PROSITE" id="PS00109">
    <property type="entry name" value="PROTEIN_KINASE_TYR"/>
    <property type="match status" value="1"/>
</dbReference>
<dbReference type="GO" id="GO:0023052">
    <property type="term" value="P:signaling"/>
    <property type="evidence" value="ECO:0007669"/>
    <property type="project" value="UniProtKB-ARBA"/>
</dbReference>
<feature type="region of interest" description="Disordered" evidence="13">
    <location>
        <begin position="594"/>
        <end position="772"/>
    </location>
</feature>
<gene>
    <name evidence="17" type="ORF">QYM36_005395</name>
</gene>
<dbReference type="InterPro" id="IPR015015">
    <property type="entry name" value="F-actin-binding"/>
</dbReference>
<feature type="domain" description="SH3" evidence="15">
    <location>
        <begin position="144"/>
        <end position="205"/>
    </location>
</feature>
<dbReference type="GO" id="GO:0005524">
    <property type="term" value="F:ATP binding"/>
    <property type="evidence" value="ECO:0007669"/>
    <property type="project" value="UniProtKB-UniRule"/>
</dbReference>
<dbReference type="GO" id="GO:0007154">
    <property type="term" value="P:cell communication"/>
    <property type="evidence" value="ECO:0007669"/>
    <property type="project" value="UniProtKB-ARBA"/>
</dbReference>
<dbReference type="SUPFAM" id="SSF56112">
    <property type="entry name" value="Protein kinase-like (PK-like)"/>
    <property type="match status" value="1"/>
</dbReference>
<dbReference type="FunFam" id="3.30.200.20:FF:000037">
    <property type="entry name" value="Tyrosine-protein kinase"/>
    <property type="match status" value="1"/>
</dbReference>
<keyword evidence="2 12" id="KW-0808">Transferase</keyword>
<feature type="compositionally biased region" description="Low complexity" evidence="13">
    <location>
        <begin position="1014"/>
        <end position="1024"/>
    </location>
</feature>
<evidence type="ECO:0000256" key="4">
    <source>
        <dbReference type="ARBA" id="ARBA00022777"/>
    </source>
</evidence>
<feature type="compositionally biased region" description="Basic and acidic residues" evidence="13">
    <location>
        <begin position="924"/>
        <end position="935"/>
    </location>
</feature>
<dbReference type="SUPFAM" id="SSF50044">
    <property type="entry name" value="SH3-domain"/>
    <property type="match status" value="1"/>
</dbReference>
<dbReference type="InterPro" id="IPR050198">
    <property type="entry name" value="Non-receptor_tyrosine_kinases"/>
</dbReference>
<feature type="compositionally biased region" description="Polar residues" evidence="13">
    <location>
        <begin position="847"/>
        <end position="856"/>
    </location>
</feature>
<evidence type="ECO:0000259" key="14">
    <source>
        <dbReference type="PROSITE" id="PS50001"/>
    </source>
</evidence>
<feature type="region of interest" description="Disordered" evidence="13">
    <location>
        <begin position="1005"/>
        <end position="1026"/>
    </location>
</feature>
<feature type="compositionally biased region" description="Acidic residues" evidence="13">
    <location>
        <begin position="675"/>
        <end position="684"/>
    </location>
</feature>
<comment type="caution">
    <text evidence="17">The sequence shown here is derived from an EMBL/GenBank/DDBJ whole genome shotgun (WGS) entry which is preliminary data.</text>
</comment>
<dbReference type="InterPro" id="IPR036860">
    <property type="entry name" value="SH2_dom_sf"/>
</dbReference>
<accession>A0AA88I1H2</accession>
<dbReference type="Gene3D" id="1.10.510.10">
    <property type="entry name" value="Transferase(Phosphotransferase) domain 1"/>
    <property type="match status" value="1"/>
</dbReference>
<evidence type="ECO:0000313" key="17">
    <source>
        <dbReference type="EMBL" id="KAK2719900.1"/>
    </source>
</evidence>
<evidence type="ECO:0000259" key="15">
    <source>
        <dbReference type="PROSITE" id="PS50002"/>
    </source>
</evidence>
<dbReference type="InterPro" id="IPR017441">
    <property type="entry name" value="Protein_kinase_ATP_BS"/>
</dbReference>
<keyword evidence="6 9" id="KW-0727">SH2 domain</keyword>
<dbReference type="PROSITE" id="PS50002">
    <property type="entry name" value="SH3"/>
    <property type="match status" value="1"/>
</dbReference>
<feature type="compositionally biased region" description="Basic and acidic residues" evidence="13">
    <location>
        <begin position="1077"/>
        <end position="1087"/>
    </location>
</feature>
<evidence type="ECO:0000256" key="13">
    <source>
        <dbReference type="SAM" id="MobiDB-lite"/>
    </source>
</evidence>
<dbReference type="Pfam" id="PF00017">
    <property type="entry name" value="SH2"/>
    <property type="match status" value="1"/>
</dbReference>
<dbReference type="CDD" id="cd11850">
    <property type="entry name" value="SH3_Abl"/>
    <property type="match status" value="1"/>
</dbReference>
<dbReference type="InterPro" id="IPR036028">
    <property type="entry name" value="SH3-like_dom_sf"/>
</dbReference>
<feature type="compositionally biased region" description="Basic and acidic residues" evidence="13">
    <location>
        <begin position="816"/>
        <end position="838"/>
    </location>
</feature>
<reference evidence="17" key="1">
    <citation type="submission" date="2023-07" db="EMBL/GenBank/DDBJ databases">
        <title>Chromosome-level genome assembly of Artemia franciscana.</title>
        <authorList>
            <person name="Jo E."/>
        </authorList>
    </citation>
    <scope>NUCLEOTIDE SEQUENCE</scope>
    <source>
        <tissue evidence="17">Whole body</tissue>
    </source>
</reference>
<feature type="region of interest" description="Disordered" evidence="13">
    <location>
        <begin position="1"/>
        <end position="56"/>
    </location>
</feature>
<dbReference type="Pfam" id="PF00018">
    <property type="entry name" value="SH3_1"/>
    <property type="match status" value="1"/>
</dbReference>
<feature type="compositionally biased region" description="Polar residues" evidence="13">
    <location>
        <begin position="594"/>
        <end position="615"/>
    </location>
</feature>
<feature type="domain" description="Protein kinase" evidence="16">
    <location>
        <begin position="326"/>
        <end position="577"/>
    </location>
</feature>
<dbReference type="SMART" id="SM00252">
    <property type="entry name" value="SH2"/>
    <property type="match status" value="1"/>
</dbReference>
<dbReference type="FunFam" id="1.10.510.10:FF:000542">
    <property type="entry name" value="Tyrosine-protein kinase Abl"/>
    <property type="match status" value="1"/>
</dbReference>
<evidence type="ECO:0000256" key="1">
    <source>
        <dbReference type="ARBA" id="ARBA00022443"/>
    </source>
</evidence>
<feature type="region of interest" description="Disordered" evidence="13">
    <location>
        <begin position="1072"/>
        <end position="1205"/>
    </location>
</feature>
<dbReference type="Gene3D" id="1.20.120.330">
    <property type="entry name" value="Nucleotidyltransferases domain 2"/>
    <property type="match status" value="1"/>
</dbReference>
<dbReference type="SMART" id="SM00219">
    <property type="entry name" value="TyrKc"/>
    <property type="match status" value="1"/>
</dbReference>
<dbReference type="Gene3D" id="2.30.30.40">
    <property type="entry name" value="SH3 Domains"/>
    <property type="match status" value="1"/>
</dbReference>
<evidence type="ECO:0000256" key="8">
    <source>
        <dbReference type="ARBA" id="ARBA00051245"/>
    </source>
</evidence>
<dbReference type="PROSITE" id="PS50011">
    <property type="entry name" value="PROTEIN_KINASE_DOM"/>
    <property type="match status" value="1"/>
</dbReference>
<dbReference type="FunFam" id="2.30.30.40:FF:000010">
    <property type="entry name" value="Tyrosine-protein kinase"/>
    <property type="match status" value="1"/>
</dbReference>
<keyword evidence="18" id="KW-1185">Reference proteome</keyword>
<feature type="domain" description="SH2" evidence="14">
    <location>
        <begin position="211"/>
        <end position="301"/>
    </location>
</feature>
<dbReference type="Gene3D" id="3.30.200.20">
    <property type="entry name" value="Phosphorylase Kinase, domain 1"/>
    <property type="match status" value="1"/>
</dbReference>
<dbReference type="GO" id="GO:0002009">
    <property type="term" value="P:morphogenesis of an epithelium"/>
    <property type="evidence" value="ECO:0007669"/>
    <property type="project" value="UniProtKB-ARBA"/>
</dbReference>
<dbReference type="PROSITE" id="PS50001">
    <property type="entry name" value="SH2"/>
    <property type="match status" value="1"/>
</dbReference>
<feature type="region of interest" description="Disordered" evidence="13">
    <location>
        <begin position="1242"/>
        <end position="1266"/>
    </location>
</feature>
<dbReference type="InterPro" id="IPR020635">
    <property type="entry name" value="Tyr_kinase_cat_dom"/>
</dbReference>
<evidence type="ECO:0000256" key="10">
    <source>
        <dbReference type="PROSITE-ProRule" id="PRU00192"/>
    </source>
</evidence>
<evidence type="ECO:0000256" key="11">
    <source>
        <dbReference type="PROSITE-ProRule" id="PRU10141"/>
    </source>
</evidence>
<dbReference type="InterPro" id="IPR035837">
    <property type="entry name" value="ABL_SH2"/>
</dbReference>
<keyword evidence="4 12" id="KW-0418">Kinase</keyword>
<feature type="compositionally biased region" description="Polar residues" evidence="13">
    <location>
        <begin position="1163"/>
        <end position="1174"/>
    </location>
</feature>
<dbReference type="PRINTS" id="PR00401">
    <property type="entry name" value="SH2DOMAIN"/>
</dbReference>
<dbReference type="InterPro" id="IPR000980">
    <property type="entry name" value="SH2"/>
</dbReference>
<evidence type="ECO:0000256" key="5">
    <source>
        <dbReference type="ARBA" id="ARBA00022840"/>
    </source>
</evidence>
<dbReference type="InterPro" id="IPR008266">
    <property type="entry name" value="Tyr_kinase_AS"/>
</dbReference>
<dbReference type="Pfam" id="PF08919">
    <property type="entry name" value="F_actin_bind"/>
    <property type="match status" value="1"/>
</dbReference>
<dbReference type="SMART" id="SM00326">
    <property type="entry name" value="SH3"/>
    <property type="match status" value="1"/>
</dbReference>
<keyword evidence="3 11" id="KW-0547">Nucleotide-binding</keyword>
<dbReference type="Proteomes" id="UP001187531">
    <property type="component" value="Unassembled WGS sequence"/>
</dbReference>
<feature type="region of interest" description="Disordered" evidence="13">
    <location>
        <begin position="810"/>
        <end position="973"/>
    </location>
</feature>
<dbReference type="Pfam" id="PF07714">
    <property type="entry name" value="PK_Tyr_Ser-Thr"/>
    <property type="match status" value="1"/>
</dbReference>
<dbReference type="EC" id="2.7.10.2" evidence="12"/>
<feature type="compositionally biased region" description="Basic and acidic residues" evidence="13">
    <location>
        <begin position="32"/>
        <end position="49"/>
    </location>
</feature>
<evidence type="ECO:0000256" key="12">
    <source>
        <dbReference type="RuleBase" id="RU362096"/>
    </source>
</evidence>
<feature type="binding site" evidence="11">
    <location>
        <position position="355"/>
    </location>
    <ligand>
        <name>ATP</name>
        <dbReference type="ChEBI" id="CHEBI:30616"/>
    </ligand>
</feature>
<organism evidence="17 18">
    <name type="scientific">Artemia franciscana</name>
    <name type="common">Brine shrimp</name>
    <name type="synonym">Artemia sanfranciscana</name>
    <dbReference type="NCBI Taxonomy" id="6661"/>
    <lineage>
        <taxon>Eukaryota</taxon>
        <taxon>Metazoa</taxon>
        <taxon>Ecdysozoa</taxon>
        <taxon>Arthropoda</taxon>
        <taxon>Crustacea</taxon>
        <taxon>Branchiopoda</taxon>
        <taxon>Anostraca</taxon>
        <taxon>Artemiidae</taxon>
        <taxon>Artemia</taxon>
    </lineage>
</organism>
<name>A0AA88I1H2_ARTSF</name>
<protein>
    <recommendedName>
        <fullName evidence="12">Tyrosine-protein kinase</fullName>
        <ecNumber evidence="12">2.7.10.2</ecNumber>
    </recommendedName>
</protein>
<dbReference type="SUPFAM" id="SSF55550">
    <property type="entry name" value="SH2 domain"/>
    <property type="match status" value="1"/>
</dbReference>
<comment type="similarity">
    <text evidence="12">Belongs to the protein kinase superfamily. Tyr protein kinase family.</text>
</comment>
<dbReference type="FunFam" id="3.30.505.10:FF:000004">
    <property type="entry name" value="Tyrosine-protein kinase"/>
    <property type="match status" value="1"/>
</dbReference>
<evidence type="ECO:0000256" key="6">
    <source>
        <dbReference type="ARBA" id="ARBA00022999"/>
    </source>
</evidence>
<feature type="compositionally biased region" description="Basic and acidic residues" evidence="13">
    <location>
        <begin position="1"/>
        <end position="10"/>
    </location>
</feature>
<feature type="compositionally biased region" description="Basic and acidic residues" evidence="13">
    <location>
        <begin position="1134"/>
        <end position="1159"/>
    </location>
</feature>
<feature type="compositionally biased region" description="Polar residues" evidence="13">
    <location>
        <begin position="1105"/>
        <end position="1116"/>
    </location>
</feature>
<keyword evidence="7 12" id="KW-0829">Tyrosine-protein kinase</keyword>
<dbReference type="InterPro" id="IPR001245">
    <property type="entry name" value="Ser-Thr/Tyr_kinase_cat_dom"/>
</dbReference>
<evidence type="ECO:0000313" key="18">
    <source>
        <dbReference type="Proteomes" id="UP001187531"/>
    </source>
</evidence>
<feature type="compositionally biased region" description="Low complexity" evidence="13">
    <location>
        <begin position="11"/>
        <end position="29"/>
    </location>
</feature>
<dbReference type="EMBL" id="JAVRJZ010000008">
    <property type="protein sequence ID" value="KAK2719900.1"/>
    <property type="molecule type" value="Genomic_DNA"/>
</dbReference>
<evidence type="ECO:0000256" key="2">
    <source>
        <dbReference type="ARBA" id="ARBA00022679"/>
    </source>
</evidence>
<dbReference type="InterPro" id="IPR000719">
    <property type="entry name" value="Prot_kinase_dom"/>
</dbReference>
<dbReference type="GO" id="GO:0048468">
    <property type="term" value="P:cell development"/>
    <property type="evidence" value="ECO:0007669"/>
    <property type="project" value="UniProtKB-ARBA"/>
</dbReference>
<evidence type="ECO:0000259" key="16">
    <source>
        <dbReference type="PROSITE" id="PS50011"/>
    </source>
</evidence>
<dbReference type="InterPro" id="IPR011009">
    <property type="entry name" value="Kinase-like_dom_sf"/>
</dbReference>
<keyword evidence="1 10" id="KW-0728">SH3 domain</keyword>
<dbReference type="SMART" id="SM00808">
    <property type="entry name" value="FABD"/>
    <property type="match status" value="1"/>
</dbReference>
<dbReference type="Gene3D" id="3.30.505.10">
    <property type="entry name" value="SH2 domain"/>
    <property type="match status" value="1"/>
</dbReference>
<dbReference type="GO" id="GO:0051129">
    <property type="term" value="P:negative regulation of cellular component organization"/>
    <property type="evidence" value="ECO:0007669"/>
    <property type="project" value="UniProtKB-ARBA"/>
</dbReference>
<feature type="compositionally biased region" description="Basic and acidic residues" evidence="13">
    <location>
        <begin position="653"/>
        <end position="674"/>
    </location>
</feature>
<evidence type="ECO:0000256" key="9">
    <source>
        <dbReference type="PROSITE-ProRule" id="PRU00191"/>
    </source>
</evidence>
<feature type="compositionally biased region" description="Basic and acidic residues" evidence="13">
    <location>
        <begin position="1177"/>
        <end position="1190"/>
    </location>
</feature>
<feature type="compositionally biased region" description="Basic and acidic residues" evidence="13">
    <location>
        <begin position="945"/>
        <end position="960"/>
    </location>
</feature>
<dbReference type="PROSITE" id="PS00107">
    <property type="entry name" value="PROTEIN_KINASE_ATP"/>
    <property type="match status" value="1"/>
</dbReference>
<dbReference type="PRINTS" id="PR00109">
    <property type="entry name" value="TYRKINASE"/>
</dbReference>
<proteinExistence type="inferred from homology"/>
<comment type="catalytic activity">
    <reaction evidence="8 12">
        <text>L-tyrosyl-[protein] + ATP = O-phospho-L-tyrosyl-[protein] + ADP + H(+)</text>
        <dbReference type="Rhea" id="RHEA:10596"/>
        <dbReference type="Rhea" id="RHEA-COMP:10136"/>
        <dbReference type="Rhea" id="RHEA-COMP:20101"/>
        <dbReference type="ChEBI" id="CHEBI:15378"/>
        <dbReference type="ChEBI" id="CHEBI:30616"/>
        <dbReference type="ChEBI" id="CHEBI:46858"/>
        <dbReference type="ChEBI" id="CHEBI:61978"/>
        <dbReference type="ChEBI" id="CHEBI:456216"/>
        <dbReference type="EC" id="2.7.10.2"/>
    </reaction>
</comment>
<dbReference type="CDD" id="cd05052">
    <property type="entry name" value="PTKc_Abl"/>
    <property type="match status" value="1"/>
</dbReference>
<evidence type="ECO:0000256" key="3">
    <source>
        <dbReference type="ARBA" id="ARBA00022741"/>
    </source>
</evidence>
<dbReference type="GO" id="GO:0004715">
    <property type="term" value="F:non-membrane spanning protein tyrosine kinase activity"/>
    <property type="evidence" value="ECO:0007669"/>
    <property type="project" value="UniProtKB-EC"/>
</dbReference>
<dbReference type="PANTHER" id="PTHR24418">
    <property type="entry name" value="TYROSINE-PROTEIN KINASE"/>
    <property type="match status" value="1"/>
</dbReference>